<evidence type="ECO:0000256" key="3">
    <source>
        <dbReference type="ARBA" id="ARBA00010417"/>
    </source>
</evidence>
<dbReference type="PANTHER" id="PTHR10855:SF2">
    <property type="entry name" value="COP9 SIGNALOSOME COMPLEX SUBUNIT 4"/>
    <property type="match status" value="1"/>
</dbReference>
<dbReference type="AlphaFoldDB" id="A0A9P7ZY50"/>
<dbReference type="InterPro" id="IPR036388">
    <property type="entry name" value="WH-like_DNA-bd_sf"/>
</dbReference>
<dbReference type="PROSITE" id="PS50250">
    <property type="entry name" value="PCI"/>
    <property type="match status" value="1"/>
</dbReference>
<comment type="caution">
    <text evidence="9">The sequence shown here is derived from an EMBL/GenBank/DDBJ whole genome shotgun (WGS) entry which is preliminary data.</text>
</comment>
<name>A0A9P7ZY50_MORAP</name>
<keyword evidence="6" id="KW-0736">Signalosome</keyword>
<organism evidence="9 10">
    <name type="scientific">Mortierella alpina</name>
    <name type="common">Oleaginous fungus</name>
    <name type="synonym">Mortierella renispora</name>
    <dbReference type="NCBI Taxonomy" id="64518"/>
    <lineage>
        <taxon>Eukaryota</taxon>
        <taxon>Fungi</taxon>
        <taxon>Fungi incertae sedis</taxon>
        <taxon>Mucoromycota</taxon>
        <taxon>Mortierellomycotina</taxon>
        <taxon>Mortierellomycetes</taxon>
        <taxon>Mortierellales</taxon>
        <taxon>Mortierellaceae</taxon>
        <taxon>Mortierella</taxon>
    </lineage>
</organism>
<keyword evidence="5" id="KW-0963">Cytoplasm</keyword>
<dbReference type="InterPro" id="IPR000717">
    <property type="entry name" value="PCI_dom"/>
</dbReference>
<keyword evidence="7" id="KW-0539">Nucleus</keyword>
<dbReference type="Pfam" id="PF22241">
    <property type="entry name" value="PSMD12-CSN4_N"/>
    <property type="match status" value="1"/>
</dbReference>
<proteinExistence type="inferred from homology"/>
<gene>
    <name evidence="9" type="ORF">KVV02_001712</name>
</gene>
<evidence type="ECO:0000256" key="1">
    <source>
        <dbReference type="ARBA" id="ARBA00004123"/>
    </source>
</evidence>
<evidence type="ECO:0000256" key="2">
    <source>
        <dbReference type="ARBA" id="ARBA00004496"/>
    </source>
</evidence>
<sequence length="528" mass="58240">MRDMNAQFDKLEHLQDLCRRLFDEEPGTITQCQKLLCTKFINIWDIVECKDKYFDSFKDFRNYTKNGPQHNMDADFEAQLASIGQVANQKDRIKGYQDLLASILQSTAAANEATTSLRLEQFVTAATEESVGLVVSRQALTDFTSAVDAATSLSADNKKRVYKHALEKVHGRVVSAIRTHLATIYEDEEDWAEAAQVLMGIPLDSGHRIIANEYKVGVYIRIVRLLLEDDEAISAEAYLNRASVLMRDTKDISLQLTFKLSQAKISDFKNKFLEASSRYHEISYIQDVEYDERMIILSAAVVCAVLAPAGPQRSRMLATLYKDDRSQRLPHFSILEKMYLDRVLRSNEVSEFATTLKQHQLALLPDNTTVLDRAVIEHNLLSASKIYNNISFEELGALLGVTPEQAEARASKMMGEGRMSGSIDQIERLIFFDRTHGAQLRLGVGAKGAVGSSAAGAAGGSGSGAGGNGGAALGAVDEDEDQDMNGHEAPMLSTLWDASIQDLCGHVEELVGIIGAKYPDYVATKIAL</sequence>
<protein>
    <recommendedName>
        <fullName evidence="4">COP9 signalosome complex subunit 4</fullName>
    </recommendedName>
</protein>
<evidence type="ECO:0000313" key="10">
    <source>
        <dbReference type="Proteomes" id="UP000717515"/>
    </source>
</evidence>
<dbReference type="GO" id="GO:0008180">
    <property type="term" value="C:COP9 signalosome"/>
    <property type="evidence" value="ECO:0007669"/>
    <property type="project" value="UniProtKB-KW"/>
</dbReference>
<dbReference type="Proteomes" id="UP000717515">
    <property type="component" value="Unassembled WGS sequence"/>
</dbReference>
<dbReference type="FunFam" id="1.10.10.10:FF:000190">
    <property type="entry name" value="COP9 signalosome complex subunit 4"/>
    <property type="match status" value="1"/>
</dbReference>
<dbReference type="GO" id="GO:0005829">
    <property type="term" value="C:cytosol"/>
    <property type="evidence" value="ECO:0007669"/>
    <property type="project" value="TreeGrafter"/>
</dbReference>
<comment type="subcellular location">
    <subcellularLocation>
        <location evidence="2">Cytoplasm</location>
    </subcellularLocation>
    <subcellularLocation>
        <location evidence="1">Nucleus</location>
    </subcellularLocation>
</comment>
<feature type="domain" description="PCI" evidence="8">
    <location>
        <begin position="268"/>
        <end position="437"/>
    </location>
</feature>
<evidence type="ECO:0000256" key="7">
    <source>
        <dbReference type="ARBA" id="ARBA00023242"/>
    </source>
</evidence>
<dbReference type="EMBL" id="JAIFTL010000253">
    <property type="protein sequence ID" value="KAG9320837.1"/>
    <property type="molecule type" value="Genomic_DNA"/>
</dbReference>
<evidence type="ECO:0000256" key="4">
    <source>
        <dbReference type="ARBA" id="ARBA00014881"/>
    </source>
</evidence>
<evidence type="ECO:0000256" key="6">
    <source>
        <dbReference type="ARBA" id="ARBA00022790"/>
    </source>
</evidence>
<evidence type="ECO:0000259" key="8">
    <source>
        <dbReference type="PROSITE" id="PS50250"/>
    </source>
</evidence>
<dbReference type="Pfam" id="PF01399">
    <property type="entry name" value="PCI"/>
    <property type="match status" value="1"/>
</dbReference>
<reference evidence="9" key="1">
    <citation type="submission" date="2021-07" db="EMBL/GenBank/DDBJ databases">
        <title>Draft genome of Mortierella alpina, strain LL118, isolated from an aspen leaf litter sample.</title>
        <authorList>
            <person name="Yang S."/>
            <person name="Vinatzer B.A."/>
        </authorList>
    </citation>
    <scope>NUCLEOTIDE SEQUENCE</scope>
    <source>
        <strain evidence="9">LL118</strain>
    </source>
</reference>
<accession>A0A9P7ZY50</accession>
<evidence type="ECO:0000256" key="5">
    <source>
        <dbReference type="ARBA" id="ARBA00022490"/>
    </source>
</evidence>
<evidence type="ECO:0000313" key="9">
    <source>
        <dbReference type="EMBL" id="KAG9320837.1"/>
    </source>
</evidence>
<comment type="similarity">
    <text evidence="3">Belongs to the CSN4 family.</text>
</comment>
<dbReference type="InterPro" id="IPR054559">
    <property type="entry name" value="PSMD12-CSN4-like_N"/>
</dbReference>
<dbReference type="InterPro" id="IPR040134">
    <property type="entry name" value="PSMD12/CSN4"/>
</dbReference>
<dbReference type="InterPro" id="IPR036390">
    <property type="entry name" value="WH_DNA-bd_sf"/>
</dbReference>
<dbReference type="Gene3D" id="1.10.10.10">
    <property type="entry name" value="Winged helix-like DNA-binding domain superfamily/Winged helix DNA-binding domain"/>
    <property type="match status" value="1"/>
</dbReference>
<dbReference type="SUPFAM" id="SSF46785">
    <property type="entry name" value="Winged helix' DNA-binding domain"/>
    <property type="match status" value="1"/>
</dbReference>
<dbReference type="PANTHER" id="PTHR10855">
    <property type="entry name" value="26S PROTEASOME NON-ATPASE REGULATORY SUBUNIT 12/COP9 SIGNALOSOME COMPLEX SUBUNIT 4"/>
    <property type="match status" value="1"/>
</dbReference>
<dbReference type="SMART" id="SM00088">
    <property type="entry name" value="PINT"/>
    <property type="match status" value="1"/>
</dbReference>